<keyword evidence="3" id="KW-0479">Metal-binding</keyword>
<dbReference type="EMBL" id="DVHE01000025">
    <property type="protein sequence ID" value="HIR50353.1"/>
    <property type="molecule type" value="Genomic_DNA"/>
</dbReference>
<name>A0A9D1DGU9_9FIRM</name>
<feature type="non-terminal residue" evidence="7">
    <location>
        <position position="1"/>
    </location>
</feature>
<dbReference type="Pfam" id="PF00408">
    <property type="entry name" value="PGM_PMM_IV"/>
    <property type="match status" value="1"/>
</dbReference>
<evidence type="ECO:0000256" key="5">
    <source>
        <dbReference type="ARBA" id="ARBA00023235"/>
    </source>
</evidence>
<dbReference type="GO" id="GO:0004614">
    <property type="term" value="F:phosphoglucomutase activity"/>
    <property type="evidence" value="ECO:0007669"/>
    <property type="project" value="UniProtKB-EC"/>
</dbReference>
<dbReference type="PANTHER" id="PTHR45745:SF1">
    <property type="entry name" value="PHOSPHOGLUCOMUTASE 2B-RELATED"/>
    <property type="match status" value="1"/>
</dbReference>
<dbReference type="InterPro" id="IPR005843">
    <property type="entry name" value="A-D-PHexomutase_C"/>
</dbReference>
<reference evidence="7" key="2">
    <citation type="journal article" date="2021" name="PeerJ">
        <title>Extensive microbial diversity within the chicken gut microbiome revealed by metagenomics and culture.</title>
        <authorList>
            <person name="Gilroy R."/>
            <person name="Ravi A."/>
            <person name="Getino M."/>
            <person name="Pursley I."/>
            <person name="Horton D.L."/>
            <person name="Alikhan N.F."/>
            <person name="Baker D."/>
            <person name="Gharbi K."/>
            <person name="Hall N."/>
            <person name="Watson M."/>
            <person name="Adriaenssens E.M."/>
            <person name="Foster-Nyarko E."/>
            <person name="Jarju S."/>
            <person name="Secka A."/>
            <person name="Antonio M."/>
            <person name="Oren A."/>
            <person name="Chaudhuri R.R."/>
            <person name="La Ragione R."/>
            <person name="Hildebrand F."/>
            <person name="Pallen M.J."/>
        </authorList>
    </citation>
    <scope>NUCLEOTIDE SEQUENCE</scope>
    <source>
        <strain evidence="7">ChiBcec15-4380</strain>
    </source>
</reference>
<dbReference type="SUPFAM" id="SSF55957">
    <property type="entry name" value="Phosphoglucomutase, C-terminal domain"/>
    <property type="match status" value="1"/>
</dbReference>
<feature type="domain" description="Alpha-D-phosphohexomutase C-terminal" evidence="6">
    <location>
        <begin position="37"/>
        <end position="69"/>
    </location>
</feature>
<evidence type="ECO:0000256" key="1">
    <source>
        <dbReference type="ARBA" id="ARBA00000443"/>
    </source>
</evidence>
<dbReference type="InterPro" id="IPR036900">
    <property type="entry name" value="A-D-PHexomutase_C_sf"/>
</dbReference>
<evidence type="ECO:0000256" key="3">
    <source>
        <dbReference type="ARBA" id="ARBA00022723"/>
    </source>
</evidence>
<dbReference type="PANTHER" id="PTHR45745">
    <property type="entry name" value="PHOSPHOMANNOMUTASE 45A"/>
    <property type="match status" value="1"/>
</dbReference>
<dbReference type="GO" id="GO:0046872">
    <property type="term" value="F:metal ion binding"/>
    <property type="evidence" value="ECO:0007669"/>
    <property type="project" value="UniProtKB-KW"/>
</dbReference>
<protein>
    <recommendedName>
        <fullName evidence="2">phosphoglucomutase (alpha-D-glucose-1,6-bisphosphate-dependent)</fullName>
        <ecNumber evidence="2">5.4.2.2</ecNumber>
    </recommendedName>
</protein>
<comment type="catalytic activity">
    <reaction evidence="1">
        <text>alpha-D-glucose 1-phosphate = alpha-D-glucose 6-phosphate</text>
        <dbReference type="Rhea" id="RHEA:23536"/>
        <dbReference type="ChEBI" id="CHEBI:58225"/>
        <dbReference type="ChEBI" id="CHEBI:58601"/>
        <dbReference type="EC" id="5.4.2.2"/>
    </reaction>
</comment>
<evidence type="ECO:0000313" key="8">
    <source>
        <dbReference type="Proteomes" id="UP000824239"/>
    </source>
</evidence>
<evidence type="ECO:0000259" key="6">
    <source>
        <dbReference type="Pfam" id="PF00408"/>
    </source>
</evidence>
<accession>A0A9D1DGU9</accession>
<dbReference type="GO" id="GO:0006166">
    <property type="term" value="P:purine ribonucleoside salvage"/>
    <property type="evidence" value="ECO:0007669"/>
    <property type="project" value="TreeGrafter"/>
</dbReference>
<keyword evidence="4" id="KW-0460">Magnesium</keyword>
<gene>
    <name evidence="7" type="ORF">IAA53_03575</name>
</gene>
<keyword evidence="5" id="KW-0413">Isomerase</keyword>
<evidence type="ECO:0000256" key="2">
    <source>
        <dbReference type="ARBA" id="ARBA00012728"/>
    </source>
</evidence>
<dbReference type="Proteomes" id="UP000824239">
    <property type="component" value="Unassembled WGS sequence"/>
</dbReference>
<comment type="caution">
    <text evidence="7">The sequence shown here is derived from an EMBL/GenBank/DDBJ whole genome shotgun (WGS) entry which is preliminary data.</text>
</comment>
<evidence type="ECO:0000256" key="4">
    <source>
        <dbReference type="ARBA" id="ARBA00022842"/>
    </source>
</evidence>
<reference evidence="7" key="1">
    <citation type="submission" date="2020-10" db="EMBL/GenBank/DDBJ databases">
        <authorList>
            <person name="Gilroy R."/>
        </authorList>
    </citation>
    <scope>NUCLEOTIDE SEQUENCE</scope>
    <source>
        <strain evidence="7">ChiBcec15-4380</strain>
    </source>
</reference>
<sequence>YAVTAVADFKAGTIKDTKTGETTPTGLPTENMVMLTLGDQGRIILRPSGTEPKIKFYYTAAADSMAAAEAMIDKMDEAMTALL</sequence>
<dbReference type="Gene3D" id="3.30.310.50">
    <property type="entry name" value="Alpha-D-phosphohexomutase, C-terminal domain"/>
    <property type="match status" value="1"/>
</dbReference>
<dbReference type="GO" id="GO:0008973">
    <property type="term" value="F:phosphopentomutase activity"/>
    <property type="evidence" value="ECO:0007669"/>
    <property type="project" value="TreeGrafter"/>
</dbReference>
<proteinExistence type="predicted"/>
<evidence type="ECO:0000313" key="7">
    <source>
        <dbReference type="EMBL" id="HIR50353.1"/>
    </source>
</evidence>
<dbReference type="EC" id="5.4.2.2" evidence="2"/>
<organism evidence="7 8">
    <name type="scientific">Candidatus Avoscillospira avicola</name>
    <dbReference type="NCBI Taxonomy" id="2840706"/>
    <lineage>
        <taxon>Bacteria</taxon>
        <taxon>Bacillati</taxon>
        <taxon>Bacillota</taxon>
        <taxon>Clostridia</taxon>
        <taxon>Eubacteriales</taxon>
        <taxon>Oscillospiraceae</taxon>
        <taxon>Oscillospiraceae incertae sedis</taxon>
        <taxon>Candidatus Avoscillospira</taxon>
    </lineage>
</organism>
<dbReference type="AlphaFoldDB" id="A0A9D1DGU9"/>